<evidence type="ECO:0000256" key="1">
    <source>
        <dbReference type="ARBA" id="ARBA00000085"/>
    </source>
</evidence>
<keyword evidence="13" id="KW-1185">Reference proteome</keyword>
<dbReference type="InterPro" id="IPR000014">
    <property type="entry name" value="PAS"/>
</dbReference>
<dbReference type="Gene3D" id="1.10.287.130">
    <property type="match status" value="1"/>
</dbReference>
<dbReference type="InterPro" id="IPR003018">
    <property type="entry name" value="GAF"/>
</dbReference>
<dbReference type="Pfam" id="PF01590">
    <property type="entry name" value="GAF"/>
    <property type="match status" value="2"/>
</dbReference>
<dbReference type="CDD" id="cd00082">
    <property type="entry name" value="HisKA"/>
    <property type="match status" value="1"/>
</dbReference>
<evidence type="ECO:0000256" key="2">
    <source>
        <dbReference type="ARBA" id="ARBA00006402"/>
    </source>
</evidence>
<organism evidence="12 13">
    <name type="scientific">Flavihumibacter fluminis</name>
    <dbReference type="NCBI Taxonomy" id="2909236"/>
    <lineage>
        <taxon>Bacteria</taxon>
        <taxon>Pseudomonadati</taxon>
        <taxon>Bacteroidota</taxon>
        <taxon>Chitinophagia</taxon>
        <taxon>Chitinophagales</taxon>
        <taxon>Chitinophagaceae</taxon>
        <taxon>Flavihumibacter</taxon>
    </lineage>
</organism>
<dbReference type="PROSITE" id="PS50109">
    <property type="entry name" value="HIS_KIN"/>
    <property type="match status" value="1"/>
</dbReference>
<dbReference type="Pfam" id="PF02518">
    <property type="entry name" value="HATPase_c"/>
    <property type="match status" value="1"/>
</dbReference>
<dbReference type="Pfam" id="PF08447">
    <property type="entry name" value="PAS_3"/>
    <property type="match status" value="4"/>
</dbReference>
<name>A0ABS9BGN7_9BACT</name>
<comment type="catalytic activity">
    <reaction evidence="1">
        <text>ATP + protein L-histidine = ADP + protein N-phospho-L-histidine.</text>
        <dbReference type="EC" id="2.7.13.3"/>
    </reaction>
</comment>
<evidence type="ECO:0000256" key="3">
    <source>
        <dbReference type="ARBA" id="ARBA00012438"/>
    </source>
</evidence>
<protein>
    <recommendedName>
        <fullName evidence="3">histidine kinase</fullName>
        <ecNumber evidence="3">2.7.13.3</ecNumber>
    </recommendedName>
</protein>
<dbReference type="SMART" id="SM00091">
    <property type="entry name" value="PAS"/>
    <property type="match status" value="5"/>
</dbReference>
<dbReference type="EMBL" id="JAKEVY010000002">
    <property type="protein sequence ID" value="MCF1714867.1"/>
    <property type="molecule type" value="Genomic_DNA"/>
</dbReference>
<dbReference type="Pfam" id="PF00512">
    <property type="entry name" value="HisKA"/>
    <property type="match status" value="1"/>
</dbReference>
<dbReference type="RefSeq" id="WP_234865819.1">
    <property type="nucleotide sequence ID" value="NZ_JAKEVY010000002.1"/>
</dbReference>
<accession>A0ABS9BGN7</accession>
<dbReference type="InterPro" id="IPR004358">
    <property type="entry name" value="Sig_transdc_His_kin-like_C"/>
</dbReference>
<feature type="domain" description="PAS" evidence="10">
    <location>
        <begin position="12"/>
        <end position="84"/>
    </location>
</feature>
<feature type="domain" description="Histidine kinase" evidence="9">
    <location>
        <begin position="1136"/>
        <end position="1350"/>
    </location>
</feature>
<dbReference type="InterPro" id="IPR000700">
    <property type="entry name" value="PAS-assoc_C"/>
</dbReference>
<feature type="domain" description="PAC" evidence="11">
    <location>
        <begin position="511"/>
        <end position="563"/>
    </location>
</feature>
<dbReference type="InterPro" id="IPR013767">
    <property type="entry name" value="PAS_fold"/>
</dbReference>
<evidence type="ECO:0000256" key="4">
    <source>
        <dbReference type="ARBA" id="ARBA00022553"/>
    </source>
</evidence>
<feature type="domain" description="Phytochrome chromophore attachment site" evidence="8">
    <location>
        <begin position="705"/>
        <end position="847"/>
    </location>
</feature>
<evidence type="ECO:0000256" key="6">
    <source>
        <dbReference type="ARBA" id="ARBA00022777"/>
    </source>
</evidence>
<dbReference type="InterPro" id="IPR029016">
    <property type="entry name" value="GAF-like_dom_sf"/>
</dbReference>
<evidence type="ECO:0000259" key="11">
    <source>
        <dbReference type="PROSITE" id="PS50113"/>
    </source>
</evidence>
<dbReference type="PROSITE" id="PS50046">
    <property type="entry name" value="PHYTOCHROME_2"/>
    <property type="match status" value="1"/>
</dbReference>
<dbReference type="PROSITE" id="PS50112">
    <property type="entry name" value="PAS"/>
    <property type="match status" value="4"/>
</dbReference>
<dbReference type="InterPro" id="IPR001610">
    <property type="entry name" value="PAC"/>
</dbReference>
<evidence type="ECO:0000313" key="12">
    <source>
        <dbReference type="EMBL" id="MCF1714867.1"/>
    </source>
</evidence>
<proteinExistence type="inferred from homology"/>
<dbReference type="SMART" id="SM00387">
    <property type="entry name" value="HATPase_c"/>
    <property type="match status" value="1"/>
</dbReference>
<dbReference type="Proteomes" id="UP001200145">
    <property type="component" value="Unassembled WGS sequence"/>
</dbReference>
<comment type="similarity">
    <text evidence="2">In the N-terminal section; belongs to the phytochrome family.</text>
</comment>
<dbReference type="NCBIfam" id="TIGR00229">
    <property type="entry name" value="sensory_box"/>
    <property type="match status" value="5"/>
</dbReference>
<dbReference type="PANTHER" id="PTHR43304">
    <property type="entry name" value="PHYTOCHROME-LIKE PROTEIN CPH1"/>
    <property type="match status" value="1"/>
</dbReference>
<dbReference type="InterPro" id="IPR036097">
    <property type="entry name" value="HisK_dim/P_sf"/>
</dbReference>
<dbReference type="SUPFAM" id="SSF47384">
    <property type="entry name" value="Homodimeric domain of signal transducing histidine kinase"/>
    <property type="match status" value="1"/>
</dbReference>
<dbReference type="SUPFAM" id="SSF55874">
    <property type="entry name" value="ATPase domain of HSP90 chaperone/DNA topoisomerase II/histidine kinase"/>
    <property type="match status" value="1"/>
</dbReference>
<dbReference type="Gene3D" id="3.30.450.20">
    <property type="entry name" value="PAS domain"/>
    <property type="match status" value="5"/>
</dbReference>
<dbReference type="EC" id="2.7.13.3" evidence="3"/>
<evidence type="ECO:0000256" key="7">
    <source>
        <dbReference type="SAM" id="Coils"/>
    </source>
</evidence>
<feature type="domain" description="PAS" evidence="10">
    <location>
        <begin position="981"/>
        <end position="1053"/>
    </location>
</feature>
<dbReference type="SMART" id="SM00388">
    <property type="entry name" value="HisKA"/>
    <property type="match status" value="1"/>
</dbReference>
<feature type="coiled-coil region" evidence="7">
    <location>
        <begin position="1102"/>
        <end position="1133"/>
    </location>
</feature>
<dbReference type="Pfam" id="PF00989">
    <property type="entry name" value="PAS"/>
    <property type="match status" value="1"/>
</dbReference>
<dbReference type="InterPro" id="IPR003594">
    <property type="entry name" value="HATPase_dom"/>
</dbReference>
<dbReference type="SUPFAM" id="SSF55781">
    <property type="entry name" value="GAF domain-like"/>
    <property type="match status" value="2"/>
</dbReference>
<dbReference type="InterPro" id="IPR036890">
    <property type="entry name" value="HATPase_C_sf"/>
</dbReference>
<evidence type="ECO:0000259" key="10">
    <source>
        <dbReference type="PROSITE" id="PS50112"/>
    </source>
</evidence>
<dbReference type="InterPro" id="IPR052162">
    <property type="entry name" value="Sensor_kinase/Photoreceptor"/>
</dbReference>
<dbReference type="Gene3D" id="2.10.70.100">
    <property type="match status" value="1"/>
</dbReference>
<feature type="domain" description="PAS" evidence="10">
    <location>
        <begin position="147"/>
        <end position="216"/>
    </location>
</feature>
<feature type="domain" description="PAC" evidence="11">
    <location>
        <begin position="87"/>
        <end position="139"/>
    </location>
</feature>
<evidence type="ECO:0000259" key="8">
    <source>
        <dbReference type="PROSITE" id="PS50046"/>
    </source>
</evidence>
<keyword evidence="7" id="KW-0175">Coiled coil</keyword>
<dbReference type="PRINTS" id="PR00344">
    <property type="entry name" value="BCTRLSENSOR"/>
</dbReference>
<feature type="domain" description="PAC" evidence="11">
    <location>
        <begin position="1059"/>
        <end position="1111"/>
    </location>
</feature>
<comment type="caution">
    <text evidence="12">The sequence shown here is derived from an EMBL/GenBank/DDBJ whole genome shotgun (WGS) entry which is preliminary data.</text>
</comment>
<keyword evidence="6" id="KW-0418">Kinase</keyword>
<evidence type="ECO:0000256" key="5">
    <source>
        <dbReference type="ARBA" id="ARBA00022679"/>
    </source>
</evidence>
<keyword evidence="4" id="KW-0597">Phosphoprotein</keyword>
<dbReference type="Gene3D" id="3.30.565.10">
    <property type="entry name" value="Histidine kinase-like ATPase, C-terminal domain"/>
    <property type="match status" value="1"/>
</dbReference>
<dbReference type="SMART" id="SM00065">
    <property type="entry name" value="GAF"/>
    <property type="match status" value="2"/>
</dbReference>
<evidence type="ECO:0000313" key="13">
    <source>
        <dbReference type="Proteomes" id="UP001200145"/>
    </source>
</evidence>
<dbReference type="InterPro" id="IPR013655">
    <property type="entry name" value="PAS_fold_3"/>
</dbReference>
<gene>
    <name evidence="12" type="ORF">L0U88_09535</name>
</gene>
<dbReference type="PROSITE" id="PS50113">
    <property type="entry name" value="PAC"/>
    <property type="match status" value="3"/>
</dbReference>
<dbReference type="SMART" id="SM00086">
    <property type="entry name" value="PAC"/>
    <property type="match status" value="4"/>
</dbReference>
<dbReference type="InterPro" id="IPR016132">
    <property type="entry name" value="Phyto_chromo_attachment"/>
</dbReference>
<keyword evidence="5" id="KW-0808">Transferase</keyword>
<reference evidence="12 13" key="1">
    <citation type="submission" date="2022-01" db="EMBL/GenBank/DDBJ databases">
        <title>Flavihumibacter sp. nov., isolated from sediment of a river.</title>
        <authorList>
            <person name="Liu H."/>
        </authorList>
    </citation>
    <scope>NUCLEOTIDE SEQUENCE [LARGE SCALE GENOMIC DNA]</scope>
    <source>
        <strain evidence="12 13">RY-1</strain>
    </source>
</reference>
<dbReference type="PANTHER" id="PTHR43304:SF1">
    <property type="entry name" value="PAC DOMAIN-CONTAINING PROTEIN"/>
    <property type="match status" value="1"/>
</dbReference>
<dbReference type="CDD" id="cd00130">
    <property type="entry name" value="PAS"/>
    <property type="match status" value="5"/>
</dbReference>
<dbReference type="InterPro" id="IPR003661">
    <property type="entry name" value="HisK_dim/P_dom"/>
</dbReference>
<dbReference type="SUPFAM" id="SSF55785">
    <property type="entry name" value="PYP-like sensor domain (PAS domain)"/>
    <property type="match status" value="5"/>
</dbReference>
<evidence type="ECO:0000259" key="9">
    <source>
        <dbReference type="PROSITE" id="PS50109"/>
    </source>
</evidence>
<feature type="domain" description="PAS" evidence="10">
    <location>
        <begin position="871"/>
        <end position="906"/>
    </location>
</feature>
<dbReference type="InterPro" id="IPR005467">
    <property type="entry name" value="His_kinase_dom"/>
</dbReference>
<sequence>MSSILNNPISTELTQLHHVETLIKAGTWIFDLQQNAIYWSDGVFRMLGYEPQCFAVDFEVGTNTIHPDDRKRAIQHMQDVLQKNLEYNITKRLINSCGQAILVQSKASIIRDELGKPIKLIGVFHDITEFVEIRQQLEEARHTSHLLLENADGIFWATDATDFRFTYISPQVEEITGYSPEEWLADPNFWSNHIHPEDRDAAIRFCHSETAALNNHIFDYRFRTRSGSYVWIHDRVKVMSKEGKPVKLTGLMLDVSSSYFYGDLDKIEKKLLEAAIHQDTRLFNIIEAYLLDLEKLFPDMKASVMKIQNGAMYVLAAPSLPSAYCKAINGIKIGINQGSCGTAAYLKEKVIAGNVFDDERWATHITLPEKFGFAACWSHPLLNDQGEVVATLALYFSTPRWPNAFEEFAIERSQRLLSLVITKFDNLENLKISNDRFELINRGTKDAIYDWDIEKDHLVFGEGYGRLFGYTEQVNKPIQMDRWMERIHPDEVQQVSESLALFLADPQMERWEYSYRFRRKEGMYASVEEIGHILRDANGKPVRMVGLMRDTTETKELQKLLDNASKLALVGGWELNFSHIDKPAFTCSEIARQILETGPLLSPSWQDFLNLAVGPSKEQLRQAVDKLMLDALEFDLELPVTTYTGNKKWVRIIGQAEWIDNQCNKVYGSIQDIHHQKTNELELSRKNRLLDTLSIIISGFLQVEDWTTILPGIFEITGQTAEVDRVYYFELHQDTQTGTILSSQRYEWTRDDISKEIDNPYLQQVPVQNYPGFFDPLLNGSPVQLVTAKVKDADLYWILENQQIKSCLALPVMVENQCVGLIGFDACREERFWEESEISFLTNVTVNLAAAIQRKNNQLQLEHALFERNTILESIGDGFCAISQEGKITYWNKQAETIFNLPRQQVEKRTAASVLAEALQIPESDILLHTFYSREKKSIEIHKESTNQWFDIEIYPAGNGNSVFIRDITNRKIAEAQIQQSNERFEIITRATNDAIWDYDVEKDKLFWGQGFYSLFGYNPHEIKPNFPLLISLIHPDDREQVVAKIQGYMSGSIASETWDEEYRFLKSTGEYAFVSDKAIFLRNEKGQVLRALGAMSDISHRKEYESSLEELNQELEKKVKELAISNQELEQFAYVASHDLQEPLRMVTGFLTQLEKKYHGYLDEKAHQYIYYATDGAKRMRQIILDLLDFSRIGKQKEKSTALNLNRLVEETITLNRNLLEEKKAKVILNDLPVISSYHSPLRQVFQNLITNAVKYSKPDLPPTIRIWATDEETEWKIAIEDNGIGIAQEYHERIFIIFQRLHKREDYGGTGIGLAVVKKIVENLGGAIWVESTPGEGSTFYFTLPKTPPLQA</sequence>
<dbReference type="InterPro" id="IPR035965">
    <property type="entry name" value="PAS-like_dom_sf"/>
</dbReference>
<dbReference type="Gene3D" id="3.30.450.40">
    <property type="match status" value="2"/>
</dbReference>